<name>A0ABW8Z739_9BURK</name>
<keyword evidence="2" id="KW-0732">Signal</keyword>
<feature type="compositionally biased region" description="Low complexity" evidence="1">
    <location>
        <begin position="197"/>
        <end position="232"/>
    </location>
</feature>
<evidence type="ECO:0000256" key="1">
    <source>
        <dbReference type="SAM" id="MobiDB-lite"/>
    </source>
</evidence>
<evidence type="ECO:0000256" key="2">
    <source>
        <dbReference type="SAM" id="SignalP"/>
    </source>
</evidence>
<feature type="region of interest" description="Disordered" evidence="1">
    <location>
        <begin position="95"/>
        <end position="139"/>
    </location>
</feature>
<feature type="signal peptide" evidence="2">
    <location>
        <begin position="1"/>
        <end position="22"/>
    </location>
</feature>
<comment type="caution">
    <text evidence="3">The sequence shown here is derived from an EMBL/GenBank/DDBJ whole genome shotgun (WGS) entry which is preliminary data.</text>
</comment>
<dbReference type="RefSeq" id="WP_408167660.1">
    <property type="nucleotide sequence ID" value="NZ_JAQQFR010000005.1"/>
</dbReference>
<sequence length="362" mass="40139">MNKILRVLLLSCAGLAMTSAQAGPQDLLRMSEQLDRVDKGDFDEALSKASQCIRVRDYTCAETQLKNARKFSTDSKSKTALKRTEDELLAERAREKEEQRLAAQRQRELEKQEAQLRQAEQRARDAERQAQAEAEERENLNNRIAAAGSAYSQTIRAQANNRAAEQARNQQFAQQQAEAARNVATEQRRQAQDRAQLDSQRLQQQRQAETQRIQLAQAQQDNQRAQAAAAAAKSTPASQPVRDVAPAAASAPQKKSNSINTGREAMRCVSVSREKEDLGFTNTCNIQIFVVWCGNLKYSKKQCGDGPAGNSFYTHSVNVGPGDKQYARGIGDYHYAACEGGIAFGKDEIQDRPDGTFTCVPK</sequence>
<feature type="compositionally biased region" description="Basic and acidic residues" evidence="1">
    <location>
        <begin position="186"/>
        <end position="196"/>
    </location>
</feature>
<evidence type="ECO:0000313" key="3">
    <source>
        <dbReference type="EMBL" id="MFL9878665.1"/>
    </source>
</evidence>
<feature type="compositionally biased region" description="Low complexity" evidence="1">
    <location>
        <begin position="245"/>
        <end position="256"/>
    </location>
</feature>
<dbReference type="Proteomes" id="UP001629214">
    <property type="component" value="Unassembled WGS sequence"/>
</dbReference>
<feature type="chain" id="PRO_5045774294" evidence="2">
    <location>
        <begin position="23"/>
        <end position="362"/>
    </location>
</feature>
<organism evidence="3 4">
    <name type="scientific">Herbaspirillum rhizosphaerae</name>
    <dbReference type="NCBI Taxonomy" id="346179"/>
    <lineage>
        <taxon>Bacteria</taxon>
        <taxon>Pseudomonadati</taxon>
        <taxon>Pseudomonadota</taxon>
        <taxon>Betaproteobacteria</taxon>
        <taxon>Burkholderiales</taxon>
        <taxon>Oxalobacteraceae</taxon>
        <taxon>Herbaspirillum</taxon>
    </lineage>
</organism>
<gene>
    <name evidence="3" type="ORF">PQR63_09745</name>
</gene>
<feature type="region of interest" description="Disordered" evidence="1">
    <location>
        <begin position="157"/>
        <end position="259"/>
    </location>
</feature>
<evidence type="ECO:0000313" key="4">
    <source>
        <dbReference type="Proteomes" id="UP001629214"/>
    </source>
</evidence>
<dbReference type="EMBL" id="JAQQFR010000005">
    <property type="protein sequence ID" value="MFL9878665.1"/>
    <property type="molecule type" value="Genomic_DNA"/>
</dbReference>
<keyword evidence="4" id="KW-1185">Reference proteome</keyword>
<reference evidence="3 4" key="1">
    <citation type="journal article" date="2024" name="Chem. Sci.">
        <title>Discovery of megapolipeptins by genome mining of a Burkholderiales bacteria collection.</title>
        <authorList>
            <person name="Paulo B.S."/>
            <person name="Recchia M.J.J."/>
            <person name="Lee S."/>
            <person name="Fergusson C.H."/>
            <person name="Romanowski S.B."/>
            <person name="Hernandez A."/>
            <person name="Krull N."/>
            <person name="Liu D.Y."/>
            <person name="Cavanagh H."/>
            <person name="Bos A."/>
            <person name="Gray C.A."/>
            <person name="Murphy B.T."/>
            <person name="Linington R.G."/>
            <person name="Eustaquio A.S."/>
        </authorList>
    </citation>
    <scope>NUCLEOTIDE SEQUENCE [LARGE SCALE GENOMIC DNA]</scope>
    <source>
        <strain evidence="3 4">RL21-008-BIB-B</strain>
    </source>
</reference>
<proteinExistence type="predicted"/>
<feature type="compositionally biased region" description="Basic and acidic residues" evidence="1">
    <location>
        <begin position="95"/>
        <end position="130"/>
    </location>
</feature>
<accession>A0ABW8Z739</accession>
<feature type="compositionally biased region" description="Low complexity" evidence="1">
    <location>
        <begin position="157"/>
        <end position="182"/>
    </location>
</feature>
<protein>
    <submittedName>
        <fullName evidence="3">Uncharacterized protein</fullName>
    </submittedName>
</protein>